<sequence>MDDESINRNNRHKKDCEKRIKDLKGISRYIPNQHGAWAMLILPFLFGLAASRGELIHIPLFVCWFFIYLFSFPVLQWIKTGSSERYRKPAVVYGVILLPLLISLIWFEPALIWYGVLLLLFFMANIYFAKTKNERALLNDIVAILLFCSFIYPVIYMGGGEDWRVATELFLLSVLYFIGTALYVKTIIRERKNIRYHYASVIYHLAILLFATWLKLPLFVPFLFFLIRAIWLPKLGLKAKQVGMAEIGFSMMLYVFVLFLYF</sequence>
<gene>
    <name evidence="2" type="ORF">QD47_21270</name>
</gene>
<dbReference type="OrthoDB" id="2380563at2"/>
<keyword evidence="1" id="KW-0472">Membrane</keyword>
<reference evidence="2 3" key="1">
    <citation type="submission" date="2014-11" db="EMBL/GenBank/DDBJ databases">
        <title>Draft Genome Sequences of Paenibacillus polymyxa NRRL B-30509 and Paenibacillus terrae NRRL B-30644, Strains from a Poultry Environment that Produce Tridecaptin A and Paenicidins.</title>
        <authorList>
            <person name="van Belkum M.J."/>
            <person name="Lohans C.T."/>
            <person name="Vederas J.C."/>
        </authorList>
    </citation>
    <scope>NUCLEOTIDE SEQUENCE [LARGE SCALE GENOMIC DNA]</scope>
    <source>
        <strain evidence="2 3">NRRL B-30644</strain>
    </source>
</reference>
<evidence type="ECO:0000313" key="2">
    <source>
        <dbReference type="EMBL" id="KJD43700.1"/>
    </source>
</evidence>
<feature type="transmembrane region" description="Helical" evidence="1">
    <location>
        <begin position="90"/>
        <end position="106"/>
    </location>
</feature>
<name>A0A0D7WWZ2_9BACL</name>
<accession>A0A0D7WWZ2</accession>
<feature type="transmembrane region" description="Helical" evidence="1">
    <location>
        <begin position="141"/>
        <end position="159"/>
    </location>
</feature>
<evidence type="ECO:0008006" key="4">
    <source>
        <dbReference type="Google" id="ProtNLM"/>
    </source>
</evidence>
<dbReference type="InterPro" id="IPR025576">
    <property type="entry name" value="YwiC"/>
</dbReference>
<evidence type="ECO:0000313" key="3">
    <source>
        <dbReference type="Proteomes" id="UP000032534"/>
    </source>
</evidence>
<evidence type="ECO:0000256" key="1">
    <source>
        <dbReference type="SAM" id="Phobius"/>
    </source>
</evidence>
<dbReference type="AlphaFoldDB" id="A0A0D7WWZ2"/>
<keyword evidence="1" id="KW-1133">Transmembrane helix</keyword>
<feature type="transmembrane region" description="Helical" evidence="1">
    <location>
        <begin position="56"/>
        <end position="78"/>
    </location>
</feature>
<feature type="transmembrane region" description="Helical" evidence="1">
    <location>
        <begin position="112"/>
        <end position="129"/>
    </location>
</feature>
<dbReference type="EMBL" id="JTHP01000051">
    <property type="protein sequence ID" value="KJD43700.1"/>
    <property type="molecule type" value="Genomic_DNA"/>
</dbReference>
<organism evidence="2 3">
    <name type="scientific">Paenibacillus terrae</name>
    <dbReference type="NCBI Taxonomy" id="159743"/>
    <lineage>
        <taxon>Bacteria</taxon>
        <taxon>Bacillati</taxon>
        <taxon>Bacillota</taxon>
        <taxon>Bacilli</taxon>
        <taxon>Bacillales</taxon>
        <taxon>Paenibacillaceae</taxon>
        <taxon>Paenibacillus</taxon>
    </lineage>
</organism>
<dbReference type="RefSeq" id="WP_044648007.1">
    <property type="nucleotide sequence ID" value="NZ_JTHP01000051.1"/>
</dbReference>
<comment type="caution">
    <text evidence="2">The sequence shown here is derived from an EMBL/GenBank/DDBJ whole genome shotgun (WGS) entry which is preliminary data.</text>
</comment>
<protein>
    <recommendedName>
        <fullName evidence="4">YwiC-like protein</fullName>
    </recommendedName>
</protein>
<feature type="transmembrane region" description="Helical" evidence="1">
    <location>
        <begin position="244"/>
        <end position="261"/>
    </location>
</feature>
<dbReference type="Pfam" id="PF14256">
    <property type="entry name" value="YwiC"/>
    <property type="match status" value="1"/>
</dbReference>
<feature type="transmembrane region" description="Helical" evidence="1">
    <location>
        <begin position="165"/>
        <end position="184"/>
    </location>
</feature>
<dbReference type="Proteomes" id="UP000032534">
    <property type="component" value="Unassembled WGS sequence"/>
</dbReference>
<keyword evidence="1" id="KW-0812">Transmembrane</keyword>
<keyword evidence="3" id="KW-1185">Reference proteome</keyword>
<dbReference type="PATRIC" id="fig|159743.3.peg.4724"/>
<feature type="transmembrane region" description="Helical" evidence="1">
    <location>
        <begin position="29"/>
        <end position="50"/>
    </location>
</feature>
<proteinExistence type="predicted"/>